<evidence type="ECO:0000313" key="8">
    <source>
        <dbReference type="Proteomes" id="UP000594454"/>
    </source>
</evidence>
<proteinExistence type="inferred from homology"/>
<keyword evidence="2" id="KW-0378">Hydrolase</keyword>
<dbReference type="PROSITE" id="PS50054">
    <property type="entry name" value="TYR_PHOSPHATASE_DUAL"/>
    <property type="match status" value="1"/>
</dbReference>
<dbReference type="EMBL" id="LR899010">
    <property type="protein sequence ID" value="CAD7083431.1"/>
    <property type="molecule type" value="Genomic_DNA"/>
</dbReference>
<evidence type="ECO:0000256" key="3">
    <source>
        <dbReference type="ARBA" id="ARBA00022912"/>
    </source>
</evidence>
<dbReference type="FunCoup" id="A0A7R8YSC3">
    <property type="interactions" value="12"/>
</dbReference>
<feature type="domain" description="Tyrosine-protein phosphatase" evidence="5">
    <location>
        <begin position="53"/>
        <end position="195"/>
    </location>
</feature>
<dbReference type="OrthoDB" id="285418at2759"/>
<dbReference type="PANTHER" id="PTHR45961">
    <property type="entry name" value="IP21249P"/>
    <property type="match status" value="1"/>
</dbReference>
<dbReference type="Gene3D" id="3.90.190.10">
    <property type="entry name" value="Protein tyrosine phosphatase superfamily"/>
    <property type="match status" value="1"/>
</dbReference>
<protein>
    <submittedName>
        <fullName evidence="7">Uncharacterized protein</fullName>
    </submittedName>
</protein>
<dbReference type="SUPFAM" id="SSF52799">
    <property type="entry name" value="(Phosphotyrosine protein) phosphatases II"/>
    <property type="match status" value="1"/>
</dbReference>
<dbReference type="OMA" id="VEMIYFA"/>
<dbReference type="Pfam" id="PF00782">
    <property type="entry name" value="DSPc"/>
    <property type="match status" value="1"/>
</dbReference>
<accession>A0A7R8YSC3</accession>
<evidence type="ECO:0000259" key="6">
    <source>
        <dbReference type="PROSITE" id="PS50056"/>
    </source>
</evidence>
<dbReference type="InParanoid" id="A0A7R8YSC3"/>
<dbReference type="SMART" id="SM00404">
    <property type="entry name" value="PTPc_motif"/>
    <property type="match status" value="1"/>
</dbReference>
<keyword evidence="3" id="KW-0904">Protein phosphatase</keyword>
<dbReference type="CDD" id="cd14514">
    <property type="entry name" value="DUSP14-like"/>
    <property type="match status" value="1"/>
</dbReference>
<dbReference type="PROSITE" id="PS00383">
    <property type="entry name" value="TYR_PHOSPHATASE_1"/>
    <property type="match status" value="1"/>
</dbReference>
<dbReference type="InterPro" id="IPR052103">
    <property type="entry name" value="Dual_spec_Phospatases"/>
</dbReference>
<dbReference type="InterPro" id="IPR016130">
    <property type="entry name" value="Tyr_Pase_AS"/>
</dbReference>
<feature type="domain" description="Tyrosine specific protein phosphatases" evidence="6">
    <location>
        <begin position="119"/>
        <end position="176"/>
    </location>
</feature>
<sequence>MQVLSGEHNSDEILNGTNDIQDNEKTTEIRDLLDVHESNTSGSDEQERLHFPGISEILPSLHLCGAGLAMPLVLSKLGIKFVVNAAPELPDTPLPDSKPLYLRVNILDKGDADLKTHFDEVADLIEEVRESDGKTLVHCVAGVSRSASLVIAYLMKHMGMSLRDAYHHVKSIRPQIRPNIGFFRQLIAYEEELRGSKSVEMIYRESLGQEIPDVYEPEYRAMEEFYQRQRRNGKRR</sequence>
<dbReference type="PROSITE" id="PS50056">
    <property type="entry name" value="TYR_PHOSPHATASE_2"/>
    <property type="match status" value="1"/>
</dbReference>
<evidence type="ECO:0000256" key="1">
    <source>
        <dbReference type="ARBA" id="ARBA00008601"/>
    </source>
</evidence>
<organism evidence="7 8">
    <name type="scientific">Hermetia illucens</name>
    <name type="common">Black soldier fly</name>
    <dbReference type="NCBI Taxonomy" id="343691"/>
    <lineage>
        <taxon>Eukaryota</taxon>
        <taxon>Metazoa</taxon>
        <taxon>Ecdysozoa</taxon>
        <taxon>Arthropoda</taxon>
        <taxon>Hexapoda</taxon>
        <taxon>Insecta</taxon>
        <taxon>Pterygota</taxon>
        <taxon>Neoptera</taxon>
        <taxon>Endopterygota</taxon>
        <taxon>Diptera</taxon>
        <taxon>Brachycera</taxon>
        <taxon>Stratiomyomorpha</taxon>
        <taxon>Stratiomyidae</taxon>
        <taxon>Hermetiinae</taxon>
        <taxon>Hermetia</taxon>
    </lineage>
</organism>
<evidence type="ECO:0000256" key="2">
    <source>
        <dbReference type="ARBA" id="ARBA00022801"/>
    </source>
</evidence>
<dbReference type="InterPro" id="IPR003595">
    <property type="entry name" value="Tyr_Pase_cat"/>
</dbReference>
<dbReference type="InterPro" id="IPR029021">
    <property type="entry name" value="Prot-tyrosine_phosphatase-like"/>
</dbReference>
<name>A0A7R8YSC3_HERIL</name>
<dbReference type="Proteomes" id="UP000594454">
    <property type="component" value="Chromosome 2"/>
</dbReference>
<dbReference type="InterPro" id="IPR020422">
    <property type="entry name" value="TYR_PHOSPHATASE_DUAL_dom"/>
</dbReference>
<evidence type="ECO:0000313" key="7">
    <source>
        <dbReference type="EMBL" id="CAD7083431.1"/>
    </source>
</evidence>
<dbReference type="AlphaFoldDB" id="A0A7R8YSC3"/>
<dbReference type="GO" id="GO:0005737">
    <property type="term" value="C:cytoplasm"/>
    <property type="evidence" value="ECO:0007669"/>
    <property type="project" value="TreeGrafter"/>
</dbReference>
<reference evidence="7 8" key="1">
    <citation type="submission" date="2020-11" db="EMBL/GenBank/DDBJ databases">
        <authorList>
            <person name="Wallbank WR R."/>
            <person name="Pardo Diaz C."/>
            <person name="Kozak K."/>
            <person name="Martin S."/>
            <person name="Jiggins C."/>
            <person name="Moest M."/>
            <person name="Warren A I."/>
            <person name="Generalovic N T."/>
            <person name="Byers J.R.P. K."/>
            <person name="Montejo-Kovacevich G."/>
            <person name="Yen C E."/>
        </authorList>
    </citation>
    <scope>NUCLEOTIDE SEQUENCE [LARGE SCALE GENOMIC DNA]</scope>
</reference>
<dbReference type="InterPro" id="IPR000387">
    <property type="entry name" value="Tyr_Pase_dom"/>
</dbReference>
<comment type="similarity">
    <text evidence="1">Belongs to the protein-tyrosine phosphatase family. Non-receptor class dual specificity subfamily.</text>
</comment>
<dbReference type="GO" id="GO:0004721">
    <property type="term" value="F:phosphoprotein phosphatase activity"/>
    <property type="evidence" value="ECO:0007669"/>
    <property type="project" value="UniProtKB-KW"/>
</dbReference>
<evidence type="ECO:0000259" key="5">
    <source>
        <dbReference type="PROSITE" id="PS50054"/>
    </source>
</evidence>
<dbReference type="SMART" id="SM00195">
    <property type="entry name" value="DSPc"/>
    <property type="match status" value="1"/>
</dbReference>
<gene>
    <name evidence="7" type="ORF">HERILL_LOCUS6392</name>
</gene>
<feature type="region of interest" description="Disordered" evidence="4">
    <location>
        <begin position="1"/>
        <end position="21"/>
    </location>
</feature>
<evidence type="ECO:0000256" key="4">
    <source>
        <dbReference type="SAM" id="MobiDB-lite"/>
    </source>
</evidence>
<dbReference type="PANTHER" id="PTHR45961:SF6">
    <property type="entry name" value="IP21249P"/>
    <property type="match status" value="1"/>
</dbReference>
<keyword evidence="8" id="KW-1185">Reference proteome</keyword>
<dbReference type="InterPro" id="IPR000340">
    <property type="entry name" value="Dual-sp_phosphatase_cat-dom"/>
</dbReference>